<protein>
    <submittedName>
        <fullName evidence="2">7993_t:CDS:1</fullName>
    </submittedName>
</protein>
<proteinExistence type="predicted"/>
<keyword evidence="3" id="KW-1185">Reference proteome</keyword>
<organism evidence="2 3">
    <name type="scientific">Paraglomus occultum</name>
    <dbReference type="NCBI Taxonomy" id="144539"/>
    <lineage>
        <taxon>Eukaryota</taxon>
        <taxon>Fungi</taxon>
        <taxon>Fungi incertae sedis</taxon>
        <taxon>Mucoromycota</taxon>
        <taxon>Glomeromycotina</taxon>
        <taxon>Glomeromycetes</taxon>
        <taxon>Paraglomerales</taxon>
        <taxon>Paraglomeraceae</taxon>
        <taxon>Paraglomus</taxon>
    </lineage>
</organism>
<evidence type="ECO:0000256" key="1">
    <source>
        <dbReference type="SAM" id="MobiDB-lite"/>
    </source>
</evidence>
<dbReference type="AlphaFoldDB" id="A0A9N9F2H0"/>
<sequence>GKDLVKYGQNKGPNTSSSNTGSSNNDIIINLPNKNDTQIRCANHVVECARRLIQIMRDTTINPLFEHPPDPTDGNYRGRFKDLAKDIQHPPPDTRTQIINTWIFEAGYCVTKDENKESWDNFSDFKRGCMAYYQLIRLIISCIIDESSWRMQIKEELFNMNVFLSYFRDMGIKKNWPYLQVSIQRLCDLS</sequence>
<comment type="caution">
    <text evidence="2">The sequence shown here is derived from an EMBL/GenBank/DDBJ whole genome shotgun (WGS) entry which is preliminary data.</text>
</comment>
<evidence type="ECO:0000313" key="3">
    <source>
        <dbReference type="Proteomes" id="UP000789572"/>
    </source>
</evidence>
<accession>A0A9N9F2H0</accession>
<dbReference type="EMBL" id="CAJVPJ010000278">
    <property type="protein sequence ID" value="CAG8505356.1"/>
    <property type="molecule type" value="Genomic_DNA"/>
</dbReference>
<gene>
    <name evidence="2" type="ORF">POCULU_LOCUS2789</name>
</gene>
<name>A0A9N9F2H0_9GLOM</name>
<evidence type="ECO:0000313" key="2">
    <source>
        <dbReference type="EMBL" id="CAG8505356.1"/>
    </source>
</evidence>
<feature type="compositionally biased region" description="Low complexity" evidence="1">
    <location>
        <begin position="14"/>
        <end position="25"/>
    </location>
</feature>
<feature type="non-terminal residue" evidence="2">
    <location>
        <position position="1"/>
    </location>
</feature>
<dbReference type="OrthoDB" id="10506048at2759"/>
<feature type="region of interest" description="Disordered" evidence="1">
    <location>
        <begin position="1"/>
        <end position="25"/>
    </location>
</feature>
<reference evidence="2" key="1">
    <citation type="submission" date="2021-06" db="EMBL/GenBank/DDBJ databases">
        <authorList>
            <person name="Kallberg Y."/>
            <person name="Tangrot J."/>
            <person name="Rosling A."/>
        </authorList>
    </citation>
    <scope>NUCLEOTIDE SEQUENCE</scope>
    <source>
        <strain evidence="2">IA702</strain>
    </source>
</reference>
<dbReference type="Proteomes" id="UP000789572">
    <property type="component" value="Unassembled WGS sequence"/>
</dbReference>